<gene>
    <name evidence="3" type="primary">phzB</name>
    <name evidence="3" type="ORF">XSR1_10207</name>
</gene>
<organism evidence="3 4">
    <name type="scientific">Xenorhabdus szentirmaii DSM 16338</name>
    <dbReference type="NCBI Taxonomy" id="1427518"/>
    <lineage>
        <taxon>Bacteria</taxon>
        <taxon>Pseudomonadati</taxon>
        <taxon>Pseudomonadota</taxon>
        <taxon>Gammaproteobacteria</taxon>
        <taxon>Enterobacterales</taxon>
        <taxon>Morganellaceae</taxon>
        <taxon>Xenorhabdus</taxon>
    </lineage>
</organism>
<protein>
    <submittedName>
        <fullName evidence="3">Phenazine biosynthesis protein phzB 1</fullName>
    </submittedName>
</protein>
<dbReference type="OrthoDB" id="8479735at2"/>
<evidence type="ECO:0000313" key="3">
    <source>
        <dbReference type="EMBL" id="CDL80748.1"/>
    </source>
</evidence>
<evidence type="ECO:0000313" key="4">
    <source>
        <dbReference type="Proteomes" id="UP000019202"/>
    </source>
</evidence>
<keyword evidence="2" id="KW-0045">Antibiotic biosynthesis</keyword>
<sequence length="161" mass="19132">MTKHNDNFDQLREKNRKTVEKYLELTKGEARLKRHELFAEDAEDAEGGLWTTETGEPIVIRGIENLERHAHWSLQCFPDWEWYNIKIFTTDDPDHIWVECDGHGIIRLPNYPESYYENHFIHSFELRDGLIIRNREFMNPINQLKALDIVVTKINRQGIPS</sequence>
<name>W1ISD4_9GAMM</name>
<reference evidence="3" key="1">
    <citation type="submission" date="2013-11" db="EMBL/GenBank/DDBJ databases">
        <title>Draft genome sequence and annotation of the entomopathogenic bacteria, Xenorhabdus cabanillasi strain JM26 and Xenorhabdus szentirmai strain DSM 16338.</title>
        <authorList>
            <person name="Gualtieri M."/>
            <person name="Ogier J.C."/>
            <person name="Pages S."/>
            <person name="Givaudan A."/>
            <person name="Gaudriault S."/>
        </authorList>
    </citation>
    <scope>NUCLEOTIDE SEQUENCE [LARGE SCALE GENOMIC DNA]</scope>
    <source>
        <strain evidence="3">DSM 16338</strain>
    </source>
</reference>
<dbReference type="EMBL" id="CBXF010000001">
    <property type="protein sequence ID" value="CDL80748.1"/>
    <property type="molecule type" value="Genomic_DNA"/>
</dbReference>
<accession>W1ISD4</accession>
<dbReference type="SUPFAM" id="SSF54427">
    <property type="entry name" value="NTF2-like"/>
    <property type="match status" value="1"/>
</dbReference>
<evidence type="ECO:0000256" key="2">
    <source>
        <dbReference type="ARBA" id="ARBA00023194"/>
    </source>
</evidence>
<dbReference type="Gene3D" id="3.10.450.50">
    <property type="match status" value="1"/>
</dbReference>
<dbReference type="Pfam" id="PF03284">
    <property type="entry name" value="PHZA_PHZB"/>
    <property type="match status" value="1"/>
</dbReference>
<proteinExistence type="inferred from homology"/>
<keyword evidence="4" id="KW-1185">Reference proteome</keyword>
<dbReference type="GO" id="GO:0017000">
    <property type="term" value="P:antibiotic biosynthetic process"/>
    <property type="evidence" value="ECO:0007669"/>
    <property type="project" value="UniProtKB-KW"/>
</dbReference>
<dbReference type="Proteomes" id="UP000019202">
    <property type="component" value="Unassembled WGS sequence"/>
</dbReference>
<evidence type="ECO:0000256" key="1">
    <source>
        <dbReference type="ARBA" id="ARBA00009377"/>
    </source>
</evidence>
<comment type="similarity">
    <text evidence="1">Belongs to the PhzA/PhzB family.</text>
</comment>
<comment type="caution">
    <text evidence="3">The sequence shown here is derived from an EMBL/GenBank/DDBJ whole genome shotgun (WGS) entry which is preliminary data.</text>
</comment>
<dbReference type="STRING" id="1427518.XSR1_10207"/>
<dbReference type="RefSeq" id="WP_038233781.1">
    <property type="nucleotide sequence ID" value="NZ_CAWLWS010000001.1"/>
</dbReference>
<dbReference type="InterPro" id="IPR004964">
    <property type="entry name" value="PhzA_PhzB"/>
</dbReference>
<dbReference type="AlphaFoldDB" id="W1ISD4"/>
<dbReference type="InterPro" id="IPR032710">
    <property type="entry name" value="NTF2-like_dom_sf"/>
</dbReference>